<proteinExistence type="predicted"/>
<dbReference type="EMBL" id="CR382138">
    <property type="protein sequence ID" value="CAR66288.1"/>
    <property type="molecule type" value="Genomic_DNA"/>
</dbReference>
<organism evidence="2 3">
    <name type="scientific">Debaryomyces hansenii (strain ATCC 36239 / CBS 767 / BCRC 21394 / JCM 1990 / NBRC 0083 / IGC 2968)</name>
    <name type="common">Yeast</name>
    <name type="synonym">Torulaspora hansenii</name>
    <dbReference type="NCBI Taxonomy" id="284592"/>
    <lineage>
        <taxon>Eukaryota</taxon>
        <taxon>Fungi</taxon>
        <taxon>Dikarya</taxon>
        <taxon>Ascomycota</taxon>
        <taxon>Saccharomycotina</taxon>
        <taxon>Pichiomycetes</taxon>
        <taxon>Debaryomycetaceae</taxon>
        <taxon>Debaryomyces</taxon>
    </lineage>
</organism>
<protein>
    <submittedName>
        <fullName evidence="2">DEHA2F07106p</fullName>
    </submittedName>
</protein>
<feature type="compositionally biased region" description="Basic and acidic residues" evidence="1">
    <location>
        <begin position="1"/>
        <end position="11"/>
    </location>
</feature>
<dbReference type="eggNOG" id="ENOG502RQES">
    <property type="taxonomic scope" value="Eukaryota"/>
</dbReference>
<dbReference type="InParanoid" id="B5RUB0"/>
<evidence type="ECO:0000256" key="1">
    <source>
        <dbReference type="SAM" id="MobiDB-lite"/>
    </source>
</evidence>
<feature type="region of interest" description="Disordered" evidence="1">
    <location>
        <begin position="1"/>
        <end position="65"/>
    </location>
</feature>
<dbReference type="GeneID" id="8998903"/>
<accession>B5RUB0</accession>
<dbReference type="VEuPathDB" id="FungiDB:DEHA2F07106g"/>
<dbReference type="Proteomes" id="UP000000599">
    <property type="component" value="Chromosome F"/>
</dbReference>
<feature type="compositionally biased region" description="Basic and acidic residues" evidence="1">
    <location>
        <begin position="99"/>
        <end position="143"/>
    </location>
</feature>
<keyword evidence="3" id="KW-1185">Reference proteome</keyword>
<evidence type="ECO:0000313" key="3">
    <source>
        <dbReference type="Proteomes" id="UP000000599"/>
    </source>
</evidence>
<evidence type="ECO:0000313" key="2">
    <source>
        <dbReference type="EMBL" id="CAR66288.1"/>
    </source>
</evidence>
<dbReference type="OrthoDB" id="4094421at2759"/>
<feature type="compositionally biased region" description="Polar residues" evidence="1">
    <location>
        <begin position="12"/>
        <end position="48"/>
    </location>
</feature>
<gene>
    <name evidence="2" type="ordered locus">DEHA2F07106g</name>
</gene>
<dbReference type="RefSeq" id="XP_002770761.1">
    <property type="nucleotide sequence ID" value="XM_002770715.1"/>
</dbReference>
<dbReference type="KEGG" id="dha:DEHA2F07106g"/>
<dbReference type="OMA" id="SKYESWA"/>
<sequence length="143" mass="16133">MSTNKSNKEASEQNSIPQSTAETNSQSDVESTSADNGAPSTEQQQSIMNLFRNALNPNGENPQVDEYLTSTFGYLQNVFNKMQTAEDKDATAEEIAQDLTDRFDKWISERENKKKDSDKKEESDKQEESEKEGTEPLKIEEVD</sequence>
<name>B5RUB0_DEBHA</name>
<dbReference type="AlphaFoldDB" id="B5RUB0"/>
<reference evidence="2 3" key="1">
    <citation type="journal article" date="2004" name="Nature">
        <title>Genome evolution in yeasts.</title>
        <authorList>
            <consortium name="Genolevures"/>
            <person name="Dujon B."/>
            <person name="Sherman D."/>
            <person name="Fischer G."/>
            <person name="Durrens P."/>
            <person name="Casaregola S."/>
            <person name="Lafontaine I."/>
            <person name="de Montigny J."/>
            <person name="Marck C."/>
            <person name="Neuveglise C."/>
            <person name="Talla E."/>
            <person name="Goffard N."/>
            <person name="Frangeul L."/>
            <person name="Aigle M."/>
            <person name="Anthouard V."/>
            <person name="Babour A."/>
            <person name="Barbe V."/>
            <person name="Barnay S."/>
            <person name="Blanchin S."/>
            <person name="Beckerich J.M."/>
            <person name="Beyne E."/>
            <person name="Bleykasten C."/>
            <person name="Boisrame A."/>
            <person name="Boyer J."/>
            <person name="Cattolico L."/>
            <person name="Confanioleri F."/>
            <person name="de Daruvar A."/>
            <person name="Despons L."/>
            <person name="Fabre E."/>
            <person name="Fairhead C."/>
            <person name="Ferry-Dumazet H."/>
            <person name="Groppi A."/>
            <person name="Hantraye F."/>
            <person name="Hennequin C."/>
            <person name="Jauniaux N."/>
            <person name="Joyet P."/>
            <person name="Kachouri R."/>
            <person name="Kerrest A."/>
            <person name="Koszul R."/>
            <person name="Lemaire M."/>
            <person name="Lesur I."/>
            <person name="Ma L."/>
            <person name="Muller H."/>
            <person name="Nicaud J.M."/>
            <person name="Nikolski M."/>
            <person name="Oztas S."/>
            <person name="Ozier-Kalogeropoulos O."/>
            <person name="Pellenz S."/>
            <person name="Potier S."/>
            <person name="Richard G.F."/>
            <person name="Straub M.L."/>
            <person name="Suleau A."/>
            <person name="Swennene D."/>
            <person name="Tekaia F."/>
            <person name="Wesolowski-Louvel M."/>
            <person name="Westhof E."/>
            <person name="Wirth B."/>
            <person name="Zeniou-Meyer M."/>
            <person name="Zivanovic I."/>
            <person name="Bolotin-Fukuhara M."/>
            <person name="Thierry A."/>
            <person name="Bouchier C."/>
            <person name="Caudron B."/>
            <person name="Scarpelli C."/>
            <person name="Gaillardin C."/>
            <person name="Weissenbach J."/>
            <person name="Wincker P."/>
            <person name="Souciet J.L."/>
        </authorList>
    </citation>
    <scope>NUCLEOTIDE SEQUENCE [LARGE SCALE GENOMIC DNA]</scope>
    <source>
        <strain evidence="3">ATCC 36239 / CBS 767 / BCRC 21394 / JCM 1990 / NBRC 0083 / IGC 2968</strain>
    </source>
</reference>
<feature type="region of interest" description="Disordered" evidence="1">
    <location>
        <begin position="86"/>
        <end position="143"/>
    </location>
</feature>
<dbReference type="HOGENOM" id="CLU_150785_0_0_1"/>